<keyword evidence="7 8" id="KW-0472">Membrane</keyword>
<evidence type="ECO:0000256" key="8">
    <source>
        <dbReference type="SAM" id="Phobius"/>
    </source>
</evidence>
<reference evidence="10 11" key="1">
    <citation type="journal article" date="2016" name="Nat. Commun.">
        <title>Thousands of microbial genomes shed light on interconnected biogeochemical processes in an aquifer system.</title>
        <authorList>
            <person name="Anantharaman K."/>
            <person name="Brown C.T."/>
            <person name="Hug L.A."/>
            <person name="Sharon I."/>
            <person name="Castelle C.J."/>
            <person name="Probst A.J."/>
            <person name="Thomas B.C."/>
            <person name="Singh A."/>
            <person name="Wilkins M.J."/>
            <person name="Karaoz U."/>
            <person name="Brodie E.L."/>
            <person name="Williams K.H."/>
            <person name="Hubbard S.S."/>
            <person name="Banfield J.F."/>
        </authorList>
    </citation>
    <scope>NUCLEOTIDE SEQUENCE [LARGE SCALE GENOMIC DNA]</scope>
</reference>
<feature type="domain" description="Glycosyltransferase RgtA/B/C/D-like" evidence="9">
    <location>
        <begin position="69"/>
        <end position="220"/>
    </location>
</feature>
<evidence type="ECO:0000256" key="5">
    <source>
        <dbReference type="ARBA" id="ARBA00022692"/>
    </source>
</evidence>
<evidence type="ECO:0000256" key="3">
    <source>
        <dbReference type="ARBA" id="ARBA00022676"/>
    </source>
</evidence>
<evidence type="ECO:0000256" key="1">
    <source>
        <dbReference type="ARBA" id="ARBA00004651"/>
    </source>
</evidence>
<feature type="transmembrane region" description="Helical" evidence="8">
    <location>
        <begin position="168"/>
        <end position="191"/>
    </location>
</feature>
<dbReference type="PANTHER" id="PTHR33908">
    <property type="entry name" value="MANNOSYLTRANSFERASE YKCB-RELATED"/>
    <property type="match status" value="1"/>
</dbReference>
<evidence type="ECO:0000313" key="11">
    <source>
        <dbReference type="Proteomes" id="UP000179251"/>
    </source>
</evidence>
<dbReference type="GO" id="GO:0005886">
    <property type="term" value="C:plasma membrane"/>
    <property type="evidence" value="ECO:0007669"/>
    <property type="project" value="UniProtKB-SubCell"/>
</dbReference>
<keyword evidence="2" id="KW-1003">Cell membrane</keyword>
<dbReference type="GO" id="GO:0016763">
    <property type="term" value="F:pentosyltransferase activity"/>
    <property type="evidence" value="ECO:0007669"/>
    <property type="project" value="TreeGrafter"/>
</dbReference>
<dbReference type="GO" id="GO:0009103">
    <property type="term" value="P:lipopolysaccharide biosynthetic process"/>
    <property type="evidence" value="ECO:0007669"/>
    <property type="project" value="UniProtKB-ARBA"/>
</dbReference>
<name>A0A1F5VE43_9BACT</name>
<keyword evidence="4" id="KW-0808">Transferase</keyword>
<accession>A0A1F5VE43</accession>
<evidence type="ECO:0000313" key="10">
    <source>
        <dbReference type="EMBL" id="OGF61713.1"/>
    </source>
</evidence>
<keyword evidence="3" id="KW-0328">Glycosyltransferase</keyword>
<dbReference type="Proteomes" id="UP000179251">
    <property type="component" value="Unassembled WGS sequence"/>
</dbReference>
<comment type="caution">
    <text evidence="10">The sequence shown here is derived from an EMBL/GenBank/DDBJ whole genome shotgun (WGS) entry which is preliminary data.</text>
</comment>
<proteinExistence type="predicted"/>
<organism evidence="10 11">
    <name type="scientific">Candidatus Giovannonibacteria bacterium RIFCSPHIGHO2_01_FULL_45_23</name>
    <dbReference type="NCBI Taxonomy" id="1798325"/>
    <lineage>
        <taxon>Bacteria</taxon>
        <taxon>Candidatus Giovannoniibacteriota</taxon>
    </lineage>
</organism>
<dbReference type="AlphaFoldDB" id="A0A1F5VE43"/>
<feature type="transmembrane region" description="Helical" evidence="8">
    <location>
        <begin position="90"/>
        <end position="111"/>
    </location>
</feature>
<feature type="transmembrane region" description="Helical" evidence="8">
    <location>
        <begin position="145"/>
        <end position="162"/>
    </location>
</feature>
<feature type="transmembrane region" description="Helical" evidence="8">
    <location>
        <begin position="268"/>
        <end position="287"/>
    </location>
</feature>
<comment type="subcellular location">
    <subcellularLocation>
        <location evidence="1">Cell membrane</location>
        <topology evidence="1">Multi-pass membrane protein</topology>
    </subcellularLocation>
</comment>
<feature type="transmembrane region" description="Helical" evidence="8">
    <location>
        <begin position="391"/>
        <end position="409"/>
    </location>
</feature>
<keyword evidence="5 8" id="KW-0812">Transmembrane</keyword>
<evidence type="ECO:0000256" key="2">
    <source>
        <dbReference type="ARBA" id="ARBA00022475"/>
    </source>
</evidence>
<feature type="transmembrane region" description="Helical" evidence="8">
    <location>
        <begin position="203"/>
        <end position="222"/>
    </location>
</feature>
<evidence type="ECO:0000256" key="4">
    <source>
        <dbReference type="ARBA" id="ARBA00022679"/>
    </source>
</evidence>
<protein>
    <recommendedName>
        <fullName evidence="9">Glycosyltransferase RgtA/B/C/D-like domain-containing protein</fullName>
    </recommendedName>
</protein>
<evidence type="ECO:0000259" key="9">
    <source>
        <dbReference type="Pfam" id="PF13231"/>
    </source>
</evidence>
<dbReference type="PANTHER" id="PTHR33908:SF11">
    <property type="entry name" value="MEMBRANE PROTEIN"/>
    <property type="match status" value="1"/>
</dbReference>
<dbReference type="InterPro" id="IPR050297">
    <property type="entry name" value="LipidA_mod_glycosyltrf_83"/>
</dbReference>
<dbReference type="EMBL" id="MFHD01000026">
    <property type="protein sequence ID" value="OGF61713.1"/>
    <property type="molecule type" value="Genomic_DNA"/>
</dbReference>
<dbReference type="STRING" id="1798325.A2834_00730"/>
<feature type="transmembrane region" description="Helical" evidence="8">
    <location>
        <begin position="292"/>
        <end position="313"/>
    </location>
</feature>
<sequence length="583" mass="67779">MKYLLFVILLLAAVLRLYGLDRGDTVNDEVFYAFRAIGMLDFDKAPEQTTPLEWYNPNIPWWTKLSFHDHPPLVFWVQHFFMKVFGDSRWAFRLPSAILGIISVWLVYLIGRKLFSQNAGLLSAALFAVTLNNVYISRTGMQESYVIFFMLLASYFFLKNYFVWTGVILGLAFLTKYNTFILAPIFLVYLLIYRRDIFYNKKFWLGALLALIIFSPVIIYNYEMYRSVGHFDFQLSYIFGQNTPEWQSAPGKEIGTVGERMQNFIPRLVATNSWLFLALFAISLFFLRNIFLFFMFVFLFLLLMLIGPSYRFLTMLTPWMALSVGMFFQTGGHYLSAGLMRRSGDGLWRCLRAGLARVAGKDRAKQESVAAPPRTSLAGASEESKKALPNGIISIILVAILVFEIFYSYNNQIAYYPNGAERAPWLASKVRYENYNWGYNELNDYLEKELSGKMPALTFYPKYQFLNKLQDEVLAKDQAKNLEPYPALLVYYGNINDGPRLWTFDRLRFYRAWSIITFDTYGQFLKENGPDYYKKTGFKNYYFILGADTTQSAEFQQAIWGAEPELIKNKRGDIVFKVYKFVL</sequence>
<dbReference type="InterPro" id="IPR038731">
    <property type="entry name" value="RgtA/B/C-like"/>
</dbReference>
<keyword evidence="6 8" id="KW-1133">Transmembrane helix</keyword>
<dbReference type="Pfam" id="PF13231">
    <property type="entry name" value="PMT_2"/>
    <property type="match status" value="1"/>
</dbReference>
<gene>
    <name evidence="10" type="ORF">A2834_00730</name>
</gene>
<evidence type="ECO:0000256" key="6">
    <source>
        <dbReference type="ARBA" id="ARBA00022989"/>
    </source>
</evidence>
<evidence type="ECO:0000256" key="7">
    <source>
        <dbReference type="ARBA" id="ARBA00023136"/>
    </source>
</evidence>